<dbReference type="OrthoDB" id="357521at2"/>
<dbReference type="Proteomes" id="UP000214746">
    <property type="component" value="Unassembled WGS sequence"/>
</dbReference>
<dbReference type="Pfam" id="PF11728">
    <property type="entry name" value="ArAE_1_C"/>
    <property type="match status" value="1"/>
</dbReference>
<reference evidence="8" key="1">
    <citation type="submission" date="2018-06" db="EMBL/GenBank/DDBJ databases">
        <title>Paenibacillus xerothermodurans sp. nov. an extremely dry heat resistant spore forming bacterium isolated from the soil of Cape Canaveral, Florida.</title>
        <authorList>
            <person name="Seuylemezian A."/>
            <person name="Kaur N."/>
            <person name="Patil P."/>
            <person name="Patil P."/>
            <person name="Mayilraj S."/>
            <person name="Vaishampayan P."/>
        </authorList>
    </citation>
    <scope>NUCLEOTIDE SEQUENCE [LARGE SCALE GENOMIC DNA]</scope>
    <source>
        <strain evidence="8">ATCC 27380</strain>
    </source>
</reference>
<feature type="domain" description="Putative aromatic acid exporter C-terminal" evidence="7">
    <location>
        <begin position="144"/>
        <end position="305"/>
    </location>
</feature>
<gene>
    <name evidence="8" type="ORF">CBW46_005500</name>
</gene>
<comment type="subcellular location">
    <subcellularLocation>
        <location evidence="1">Cell membrane</location>
        <topology evidence="1">Multi-pass membrane protein</topology>
    </subcellularLocation>
</comment>
<dbReference type="EMBL" id="NHRJ02000002">
    <property type="protein sequence ID" value="PZE21860.1"/>
    <property type="molecule type" value="Genomic_DNA"/>
</dbReference>
<feature type="transmembrane region" description="Helical" evidence="6">
    <location>
        <begin position="53"/>
        <end position="85"/>
    </location>
</feature>
<dbReference type="AlphaFoldDB" id="A0A2W1NE17"/>
<dbReference type="GO" id="GO:0005886">
    <property type="term" value="C:plasma membrane"/>
    <property type="evidence" value="ECO:0007669"/>
    <property type="project" value="UniProtKB-SubCell"/>
</dbReference>
<keyword evidence="5 6" id="KW-0472">Membrane</keyword>
<feature type="transmembrane region" description="Helical" evidence="6">
    <location>
        <begin position="121"/>
        <end position="139"/>
    </location>
</feature>
<dbReference type="RefSeq" id="WP_089199002.1">
    <property type="nucleotide sequence ID" value="NZ_NHRJ02000002.1"/>
</dbReference>
<evidence type="ECO:0000313" key="9">
    <source>
        <dbReference type="Proteomes" id="UP000214746"/>
    </source>
</evidence>
<dbReference type="Gene3D" id="1.20.120.940">
    <property type="entry name" value="Putative aromatic acid exporter, C-terminal domain"/>
    <property type="match status" value="1"/>
</dbReference>
<dbReference type="InterPro" id="IPR052984">
    <property type="entry name" value="UPF0421"/>
</dbReference>
<evidence type="ECO:0000256" key="5">
    <source>
        <dbReference type="ARBA" id="ARBA00023136"/>
    </source>
</evidence>
<dbReference type="Pfam" id="PF06081">
    <property type="entry name" value="ArAE_1"/>
    <property type="match status" value="1"/>
</dbReference>
<sequence>MGIRIIKTAAAVIVAISLAQALGLHSPHSTGLLAILGVDVTKKRGLRTSFQRLAASLLGLLLAAFLFWWFGFYLWVAGLYILLLFSLLARLDLKDGAVTGSVVMFHLFAAQQLSAELLLNEVALLVIGLGTATLINIIYMPRQDKHLLELRERLESCFSTIFSEIATHLKDTKHIWSGSELLEAGDIIQRGLRGAQRSEENALFGEDTTWAVYFYMRRQQLDSINRMVQCVAQVYETLPHGERLAAVFDELSEDVKGGDCTGRAAKTLDALEREFKLMPLPATREEFEVRSALLQLLVQLKTYLAAAAQDKEQTDS</sequence>
<accession>A0A2W1NE17</accession>
<evidence type="ECO:0000256" key="1">
    <source>
        <dbReference type="ARBA" id="ARBA00004651"/>
    </source>
</evidence>
<proteinExistence type="predicted"/>
<evidence type="ECO:0000313" key="8">
    <source>
        <dbReference type="EMBL" id="PZE21860.1"/>
    </source>
</evidence>
<evidence type="ECO:0000256" key="3">
    <source>
        <dbReference type="ARBA" id="ARBA00022692"/>
    </source>
</evidence>
<evidence type="ECO:0000256" key="2">
    <source>
        <dbReference type="ARBA" id="ARBA00022475"/>
    </source>
</evidence>
<dbReference type="InterPro" id="IPR010343">
    <property type="entry name" value="ArAE_1"/>
</dbReference>
<evidence type="ECO:0000256" key="4">
    <source>
        <dbReference type="ARBA" id="ARBA00022989"/>
    </source>
</evidence>
<organism evidence="8 9">
    <name type="scientific">Paenibacillus xerothermodurans</name>
    <dbReference type="NCBI Taxonomy" id="1977292"/>
    <lineage>
        <taxon>Bacteria</taxon>
        <taxon>Bacillati</taxon>
        <taxon>Bacillota</taxon>
        <taxon>Bacilli</taxon>
        <taxon>Bacillales</taxon>
        <taxon>Paenibacillaceae</taxon>
        <taxon>Paenibacillus</taxon>
    </lineage>
</organism>
<keyword evidence="3 6" id="KW-0812">Transmembrane</keyword>
<protein>
    <submittedName>
        <fullName evidence="8">Aromatic acid exporter family protein</fullName>
    </submittedName>
</protein>
<dbReference type="InterPro" id="IPR038323">
    <property type="entry name" value="ArAE_1_C_sf"/>
</dbReference>
<comment type="caution">
    <text evidence="8">The sequence shown here is derived from an EMBL/GenBank/DDBJ whole genome shotgun (WGS) entry which is preliminary data.</text>
</comment>
<keyword evidence="2" id="KW-1003">Cell membrane</keyword>
<dbReference type="InterPro" id="IPR021062">
    <property type="entry name" value="ArAE_1_C"/>
</dbReference>
<dbReference type="PANTHER" id="PTHR40064">
    <property type="entry name" value="MEMBRANE PROTEIN-RELATED"/>
    <property type="match status" value="1"/>
</dbReference>
<keyword evidence="4 6" id="KW-1133">Transmembrane helix</keyword>
<evidence type="ECO:0000256" key="6">
    <source>
        <dbReference type="SAM" id="Phobius"/>
    </source>
</evidence>
<keyword evidence="9" id="KW-1185">Reference proteome</keyword>
<name>A0A2W1NE17_PAEXE</name>
<dbReference type="PANTHER" id="PTHR40064:SF1">
    <property type="entry name" value="MEMBRANE PROTEIN"/>
    <property type="match status" value="1"/>
</dbReference>
<evidence type="ECO:0000259" key="7">
    <source>
        <dbReference type="Pfam" id="PF11728"/>
    </source>
</evidence>